<feature type="coiled-coil region" evidence="1">
    <location>
        <begin position="123"/>
        <end position="154"/>
    </location>
</feature>
<dbReference type="AlphaFoldDB" id="A0AAD0TVA0"/>
<keyword evidence="2" id="KW-0614">Plasmid</keyword>
<dbReference type="KEGG" id="acre:ACRYA_a0041"/>
<protein>
    <submittedName>
        <fullName evidence="2">Uncharacterized protein</fullName>
    </submittedName>
</protein>
<geneLocation type="plasmid" evidence="3">
    <name>pacry43158</name>
</geneLocation>
<keyword evidence="1" id="KW-0175">Coiled coil</keyword>
<accession>A0AAD0TVA0</accession>
<proteinExistence type="predicted"/>
<evidence type="ECO:0000313" key="3">
    <source>
        <dbReference type="Proteomes" id="UP000273809"/>
    </source>
</evidence>
<gene>
    <name evidence="2" type="ORF">ACRYA_a0041</name>
</gene>
<name>A0AAD0TVA0_9BACT</name>
<dbReference type="EMBL" id="CP032824">
    <property type="protein sequence ID" value="AYJ81168.1"/>
    <property type="molecule type" value="Genomic_DNA"/>
</dbReference>
<reference evidence="2 3" key="1">
    <citation type="submission" date="2018-10" db="EMBL/GenBank/DDBJ databases">
        <title>Complete genome sequences of Arcobacter cryaerophilus strains ATCC 43158 and ATCC 49615.</title>
        <authorList>
            <person name="Miller W.G."/>
            <person name="Yee E."/>
            <person name="Bono J.L."/>
        </authorList>
    </citation>
    <scope>NUCLEOTIDE SEQUENCE [LARGE SCALE GENOMIC DNA]</scope>
    <source>
        <strain evidence="2 3">ATCC 43158</strain>
        <plasmid evidence="3">pacry43158</plasmid>
    </source>
</reference>
<dbReference type="Proteomes" id="UP000273809">
    <property type="component" value="Plasmid pACRY43158"/>
</dbReference>
<evidence type="ECO:0000256" key="1">
    <source>
        <dbReference type="SAM" id="Coils"/>
    </source>
</evidence>
<sequence length="397" mass="46920">MKLLSKILKQKNTTNISKLKIEINKITLEFKNILNSINDNFESKDVRNNILIEIEKLEKDISILFEKELENTISTLNLINKEIFSYIKNLEEETKKQFDDLKLGINNTQEEKIDIENSKKDFLPTIEDNILFIKKELDKLKEKYILKNKNLKIEIYGKSIKSRHYSKEILTKLIHKREDELFNNIRNILNEFDENINNVLNLNILKLNQEIISEKHKGHILLKEIPYLDLKFSFPIIKINQTGYILNSSLTNSIEKENLIIDYEIVENTLPLFATIKNIFSKPEPKTKKQQYFVINSNIFDNLLNNIFSHIKKILDVTIENEVKNKLDLEMKNLNKLISKRVSDLEKEIEEKKVSIKNKISICEDRFNILELLKIINDRVKQRIEKCSFVLKEENGK</sequence>
<organism evidence="2 3">
    <name type="scientific">Aliarcobacter cryaerophilus ATCC 43158</name>
    <dbReference type="NCBI Taxonomy" id="1032070"/>
    <lineage>
        <taxon>Bacteria</taxon>
        <taxon>Pseudomonadati</taxon>
        <taxon>Campylobacterota</taxon>
        <taxon>Epsilonproteobacteria</taxon>
        <taxon>Campylobacterales</taxon>
        <taxon>Arcobacteraceae</taxon>
        <taxon>Aliarcobacter</taxon>
    </lineage>
</organism>
<evidence type="ECO:0000313" key="2">
    <source>
        <dbReference type="EMBL" id="AYJ81168.1"/>
    </source>
</evidence>
<dbReference type="GeneID" id="39475575"/>
<dbReference type="RefSeq" id="WP_066152113.1">
    <property type="nucleotide sequence ID" value="NZ_CP021073.1"/>
</dbReference>